<dbReference type="AlphaFoldDB" id="A0A7I7Z3K9"/>
<protein>
    <submittedName>
        <fullName evidence="1">Uncharacterized protein</fullName>
    </submittedName>
</protein>
<dbReference type="Proteomes" id="UP000467105">
    <property type="component" value="Chromosome"/>
</dbReference>
<sequence length="67" mass="7172">MLASAGLLTVGLGVANADEIEVEGNYSSAAGCQADAPNVEITHNDNLYTHWDCRPGPDGFWHVWLSN</sequence>
<reference evidence="1 2" key="1">
    <citation type="journal article" date="2019" name="Emerg. Microbes Infect.">
        <title>Comprehensive subspecies identification of 175 nontuberculous mycobacteria species based on 7547 genomic profiles.</title>
        <authorList>
            <person name="Matsumoto Y."/>
            <person name="Kinjo T."/>
            <person name="Motooka D."/>
            <person name="Nabeya D."/>
            <person name="Jung N."/>
            <person name="Uechi K."/>
            <person name="Horii T."/>
            <person name="Iida T."/>
            <person name="Fujita J."/>
            <person name="Nakamura S."/>
        </authorList>
    </citation>
    <scope>NUCLEOTIDE SEQUENCE [LARGE SCALE GENOMIC DNA]</scope>
    <source>
        <strain evidence="1 2">JCM 14742</strain>
    </source>
</reference>
<evidence type="ECO:0000313" key="1">
    <source>
        <dbReference type="EMBL" id="BBZ48262.1"/>
    </source>
</evidence>
<dbReference type="EMBL" id="AP022614">
    <property type="protein sequence ID" value="BBZ48262.1"/>
    <property type="molecule type" value="Genomic_DNA"/>
</dbReference>
<accession>A0A7I7Z3K9</accession>
<gene>
    <name evidence="1" type="ORF">MPRM_55430</name>
</gene>
<evidence type="ECO:0000313" key="2">
    <source>
        <dbReference type="Proteomes" id="UP000467105"/>
    </source>
</evidence>
<keyword evidence="2" id="KW-1185">Reference proteome</keyword>
<organism evidence="1 2">
    <name type="scientific">Mycobacterium parmense</name>
    <dbReference type="NCBI Taxonomy" id="185642"/>
    <lineage>
        <taxon>Bacteria</taxon>
        <taxon>Bacillati</taxon>
        <taxon>Actinomycetota</taxon>
        <taxon>Actinomycetes</taxon>
        <taxon>Mycobacteriales</taxon>
        <taxon>Mycobacteriaceae</taxon>
        <taxon>Mycobacterium</taxon>
        <taxon>Mycobacterium simiae complex</taxon>
    </lineage>
</organism>
<name>A0A7I7Z3K9_9MYCO</name>
<proteinExistence type="predicted"/>